<dbReference type="EMBL" id="BARW01034486">
    <property type="protein sequence ID" value="GAJ06958.1"/>
    <property type="molecule type" value="Genomic_DNA"/>
</dbReference>
<accession>X1TNS9</accession>
<feature type="non-terminal residue" evidence="3">
    <location>
        <position position="1"/>
    </location>
</feature>
<keyword evidence="1" id="KW-0233">DNA recombination</keyword>
<organism evidence="3">
    <name type="scientific">marine sediment metagenome</name>
    <dbReference type="NCBI Taxonomy" id="412755"/>
    <lineage>
        <taxon>unclassified sequences</taxon>
        <taxon>metagenomes</taxon>
        <taxon>ecological metagenomes</taxon>
    </lineage>
</organism>
<evidence type="ECO:0000259" key="2">
    <source>
        <dbReference type="PROSITE" id="PS51898"/>
    </source>
</evidence>
<dbReference type="GO" id="GO:0003677">
    <property type="term" value="F:DNA binding"/>
    <property type="evidence" value="ECO:0007669"/>
    <property type="project" value="InterPro"/>
</dbReference>
<protein>
    <recommendedName>
        <fullName evidence="2">Tyr recombinase domain-containing protein</fullName>
    </recommendedName>
</protein>
<name>X1TNS9_9ZZZZ</name>
<dbReference type="Pfam" id="PF00589">
    <property type="entry name" value="Phage_integrase"/>
    <property type="match status" value="1"/>
</dbReference>
<reference evidence="3" key="1">
    <citation type="journal article" date="2014" name="Front. Microbiol.">
        <title>High frequency of phylogenetically diverse reductive dehalogenase-homologous genes in deep subseafloor sedimentary metagenomes.</title>
        <authorList>
            <person name="Kawai M."/>
            <person name="Futagami T."/>
            <person name="Toyoda A."/>
            <person name="Takaki Y."/>
            <person name="Nishi S."/>
            <person name="Hori S."/>
            <person name="Arai W."/>
            <person name="Tsubouchi T."/>
            <person name="Morono Y."/>
            <person name="Uchiyama I."/>
            <person name="Ito T."/>
            <person name="Fujiyama A."/>
            <person name="Inagaki F."/>
            <person name="Takami H."/>
        </authorList>
    </citation>
    <scope>NUCLEOTIDE SEQUENCE</scope>
    <source>
        <strain evidence="3">Expedition CK06-06</strain>
    </source>
</reference>
<dbReference type="InterPro" id="IPR013762">
    <property type="entry name" value="Integrase-like_cat_sf"/>
</dbReference>
<evidence type="ECO:0000256" key="1">
    <source>
        <dbReference type="ARBA" id="ARBA00023172"/>
    </source>
</evidence>
<gene>
    <name evidence="3" type="ORF">S12H4_54044</name>
</gene>
<dbReference type="AlphaFoldDB" id="X1TNS9"/>
<dbReference type="PANTHER" id="PTHR30349">
    <property type="entry name" value="PHAGE INTEGRASE-RELATED"/>
    <property type="match status" value="1"/>
</dbReference>
<dbReference type="InterPro" id="IPR002104">
    <property type="entry name" value="Integrase_catalytic"/>
</dbReference>
<dbReference type="Gene3D" id="1.10.443.10">
    <property type="entry name" value="Intergrase catalytic core"/>
    <property type="match status" value="1"/>
</dbReference>
<dbReference type="PROSITE" id="PS51898">
    <property type="entry name" value="TYR_RECOMBINASE"/>
    <property type="match status" value="1"/>
</dbReference>
<dbReference type="SUPFAM" id="SSF56349">
    <property type="entry name" value="DNA breaking-rejoining enzymes"/>
    <property type="match status" value="1"/>
</dbReference>
<feature type="domain" description="Tyr recombinase" evidence="2">
    <location>
        <begin position="15"/>
        <end position="189"/>
    </location>
</feature>
<comment type="caution">
    <text evidence="3">The sequence shown here is derived from an EMBL/GenBank/DDBJ whole genome shotgun (WGS) entry which is preliminary data.</text>
</comment>
<dbReference type="InterPro" id="IPR050090">
    <property type="entry name" value="Tyrosine_recombinase_XerCD"/>
</dbReference>
<dbReference type="GO" id="GO:0006310">
    <property type="term" value="P:DNA recombination"/>
    <property type="evidence" value="ECO:0007669"/>
    <property type="project" value="UniProtKB-KW"/>
</dbReference>
<dbReference type="GO" id="GO:0015074">
    <property type="term" value="P:DNA integration"/>
    <property type="evidence" value="ECO:0007669"/>
    <property type="project" value="InterPro"/>
</dbReference>
<dbReference type="InterPro" id="IPR011010">
    <property type="entry name" value="DNA_brk_join_enz"/>
</dbReference>
<proteinExistence type="predicted"/>
<evidence type="ECO:0000313" key="3">
    <source>
        <dbReference type="EMBL" id="GAJ06958.1"/>
    </source>
</evidence>
<dbReference type="PANTHER" id="PTHR30349:SF64">
    <property type="entry name" value="PROPHAGE INTEGRASE INTD-RELATED"/>
    <property type="match status" value="1"/>
</dbReference>
<sequence length="194" mass="22464">FRNIPFKVKFKKVKRLPRYHTKDEFDRLVQAIEQRQDNWAKNKERDALIVKTLAFTGLRRSELLSLKCQDIKEGFVFVFKGKGDRDRVIPLTAKLKSELSAYVARNQLAPCDRLFPIGPNRLARMIREAAAKAGLSDITAHDLRHYFAMRLVEKGAELRKVQELMGHEDMSTTAIYLDVVPTHLKKTVELLEEE</sequence>